<evidence type="ECO:0000256" key="1">
    <source>
        <dbReference type="SAM" id="MobiDB-lite"/>
    </source>
</evidence>
<name>A0A291GML4_9MICO</name>
<dbReference type="KEGG" id="brz:CFK38_07610"/>
<keyword evidence="3" id="KW-1185">Reference proteome</keyword>
<dbReference type="AlphaFoldDB" id="A0A291GML4"/>
<dbReference type="RefSeq" id="WP_096802534.1">
    <property type="nucleotide sequence ID" value="NZ_CP023563.1"/>
</dbReference>
<organism evidence="2 3">
    <name type="scientific">Brachybacterium vulturis</name>
    <dbReference type="NCBI Taxonomy" id="2017484"/>
    <lineage>
        <taxon>Bacteria</taxon>
        <taxon>Bacillati</taxon>
        <taxon>Actinomycetota</taxon>
        <taxon>Actinomycetes</taxon>
        <taxon>Micrococcales</taxon>
        <taxon>Dermabacteraceae</taxon>
        <taxon>Brachybacterium</taxon>
    </lineage>
</organism>
<gene>
    <name evidence="2" type="ORF">CFK38_07610</name>
</gene>
<feature type="region of interest" description="Disordered" evidence="1">
    <location>
        <begin position="41"/>
        <end position="112"/>
    </location>
</feature>
<accession>A0A291GML4</accession>
<dbReference type="Proteomes" id="UP000218165">
    <property type="component" value="Chromosome"/>
</dbReference>
<sequence>MSPIPSFPTTAQRSRTLRLLGSGATGALATLMLLSGCGTVTDPSTDVQEPAGSSEVAAADVEPAEESSSDPTGTDPEAASTATPAAAAEPAEATSSEESTPEPAPAPEPVEAQSFSGTGAEVVMLEPLGEDVFFATVTHHGSGNVALWSVDENGQDLDLMVNEIGSYEGQVALNFREDPAAIRVEADGDWTIELVHLGEAPRWDGDSAYEGSGDSIVIVDGVADGLTPVTLTHDGESNFAIWAWGESYPDLIVNDIGAYDGTTLLPDGSMVLQVDADGTWTIAKD</sequence>
<evidence type="ECO:0000313" key="3">
    <source>
        <dbReference type="Proteomes" id="UP000218165"/>
    </source>
</evidence>
<dbReference type="EMBL" id="CP023563">
    <property type="protein sequence ID" value="ATG51407.1"/>
    <property type="molecule type" value="Genomic_DNA"/>
</dbReference>
<evidence type="ECO:0000313" key="2">
    <source>
        <dbReference type="EMBL" id="ATG51407.1"/>
    </source>
</evidence>
<protein>
    <submittedName>
        <fullName evidence="2">Uncharacterized protein</fullName>
    </submittedName>
</protein>
<proteinExistence type="predicted"/>
<dbReference type="OrthoDB" id="2004788at2"/>
<reference evidence="3" key="1">
    <citation type="submission" date="2017-09" db="EMBL/GenBank/DDBJ databases">
        <title>Brachybacterium sp. VM2412.</title>
        <authorList>
            <person name="Tak E.J."/>
            <person name="Bae J.-W."/>
        </authorList>
    </citation>
    <scope>NUCLEOTIDE SEQUENCE [LARGE SCALE GENOMIC DNA]</scope>
    <source>
        <strain evidence="3">VM2412</strain>
    </source>
</reference>
<feature type="compositionally biased region" description="Low complexity" evidence="1">
    <location>
        <begin position="76"/>
        <end position="98"/>
    </location>
</feature>